<comment type="caution">
    <text evidence="2">The sequence shown here is derived from an EMBL/GenBank/DDBJ whole genome shotgun (WGS) entry which is preliminary data.</text>
</comment>
<proteinExistence type="predicted"/>
<gene>
    <name evidence="2" type="ORF">EZM97_24820</name>
</gene>
<protein>
    <recommendedName>
        <fullName evidence="4">TonB C-terminal domain-containing protein</fullName>
    </recommendedName>
</protein>
<accession>A0A4R0YKG7</accession>
<dbReference type="AlphaFoldDB" id="A0A4R0YKG7"/>
<dbReference type="Gene3D" id="3.30.1150.10">
    <property type="match status" value="1"/>
</dbReference>
<reference evidence="2 3" key="1">
    <citation type="submission" date="2019-02" db="EMBL/GenBank/DDBJ databases">
        <title>Dyella amyloliquefaciens sp. nov., isolated from forest soil.</title>
        <authorList>
            <person name="Gao Z.-H."/>
            <person name="Qiu L.-H."/>
        </authorList>
    </citation>
    <scope>NUCLEOTIDE SEQUENCE [LARGE SCALE GENOMIC DNA]</scope>
    <source>
        <strain evidence="2 3">KACC 12747</strain>
    </source>
</reference>
<evidence type="ECO:0000256" key="1">
    <source>
        <dbReference type="SAM" id="SignalP"/>
    </source>
</evidence>
<evidence type="ECO:0000313" key="3">
    <source>
        <dbReference type="Proteomes" id="UP000291822"/>
    </source>
</evidence>
<keyword evidence="1" id="KW-0732">Signal</keyword>
<dbReference type="Proteomes" id="UP000291822">
    <property type="component" value="Unassembled WGS sequence"/>
</dbReference>
<evidence type="ECO:0008006" key="4">
    <source>
        <dbReference type="Google" id="ProtNLM"/>
    </source>
</evidence>
<dbReference type="SUPFAM" id="SSF74653">
    <property type="entry name" value="TolA/TonB C-terminal domain"/>
    <property type="match status" value="1"/>
</dbReference>
<dbReference type="RefSeq" id="WP_131152161.1">
    <property type="nucleotide sequence ID" value="NZ_SJTG01000004.1"/>
</dbReference>
<organism evidence="2 3">
    <name type="scientific">Dyella soli</name>
    <dbReference type="NCBI Taxonomy" id="522319"/>
    <lineage>
        <taxon>Bacteria</taxon>
        <taxon>Pseudomonadati</taxon>
        <taxon>Pseudomonadota</taxon>
        <taxon>Gammaproteobacteria</taxon>
        <taxon>Lysobacterales</taxon>
        <taxon>Rhodanobacteraceae</taxon>
        <taxon>Dyella</taxon>
    </lineage>
</organism>
<dbReference type="EMBL" id="SJTG01000004">
    <property type="protein sequence ID" value="TCI07898.1"/>
    <property type="molecule type" value="Genomic_DNA"/>
</dbReference>
<feature type="signal peptide" evidence="1">
    <location>
        <begin position="1"/>
        <end position="27"/>
    </location>
</feature>
<name>A0A4R0YKG7_9GAMM</name>
<keyword evidence="3" id="KW-1185">Reference proteome</keyword>
<feature type="chain" id="PRO_5020899403" description="TonB C-terminal domain-containing protein" evidence="1">
    <location>
        <begin position="28"/>
        <end position="186"/>
    </location>
</feature>
<evidence type="ECO:0000313" key="2">
    <source>
        <dbReference type="EMBL" id="TCI07898.1"/>
    </source>
</evidence>
<sequence>MADRYDGWRRMAAVAGLSAWMPLMVHAAEPRPSCSKEWMDAVFAHMDRVESDARKDGNHGFPEFRAYNACRRAHGLPPEPSFDHALALFSLAERYHFDVEARIQAHWERPRSVAHRDCRVRIQQLPGGEVMRTEFDAGCPYNEAERQSLVRAVQSGSPMPYAGYESIFQRVVEITVHGDDPIPGIL</sequence>